<sequence>MNPQSLALQPGEQVVGEIPTSPKTVLYYSLRAAPLFGFWYVGLLAFLIYSFKLEQGSPIIFLAVALGLSGAVYLIGTILQWMWRVDISQRDAWLSTHGIWVDTPDMKGKFFPFSAFISIREKKDWMGKWLHVEGIEILYREGTQQKKLFLAGVEEGEKWVNALNTRMHEAAQNVTAHA</sequence>
<keyword evidence="1" id="KW-1133">Transmembrane helix</keyword>
<accession>A0A7T9DKM1</accession>
<organism evidence="2">
    <name type="scientific">Candidatus Iainarchaeum sp</name>
    <dbReference type="NCBI Taxonomy" id="3101447"/>
    <lineage>
        <taxon>Archaea</taxon>
        <taxon>Candidatus Iainarchaeota</taxon>
        <taxon>Candidatus Iainarchaeia</taxon>
        <taxon>Candidatus Iainarchaeales</taxon>
        <taxon>Candidatus Iainarchaeaceae</taxon>
        <taxon>Candidatus Iainarchaeum</taxon>
    </lineage>
</organism>
<feature type="transmembrane region" description="Helical" evidence="1">
    <location>
        <begin position="59"/>
        <end position="83"/>
    </location>
</feature>
<dbReference type="Proteomes" id="UP000596004">
    <property type="component" value="Chromosome"/>
</dbReference>
<dbReference type="EMBL" id="CP064981">
    <property type="protein sequence ID" value="QQR93046.1"/>
    <property type="molecule type" value="Genomic_DNA"/>
</dbReference>
<evidence type="ECO:0000313" key="2">
    <source>
        <dbReference type="EMBL" id="QQR93046.1"/>
    </source>
</evidence>
<keyword evidence="1" id="KW-0812">Transmembrane</keyword>
<dbReference type="AlphaFoldDB" id="A0A7T9DKM1"/>
<feature type="transmembrane region" description="Helical" evidence="1">
    <location>
        <begin position="25"/>
        <end position="47"/>
    </location>
</feature>
<gene>
    <name evidence="2" type="ORF">IPJ89_02275</name>
</gene>
<keyword evidence="1" id="KW-0472">Membrane</keyword>
<proteinExistence type="predicted"/>
<evidence type="ECO:0000256" key="1">
    <source>
        <dbReference type="SAM" id="Phobius"/>
    </source>
</evidence>
<name>A0A7T9DKM1_9ARCH</name>
<protein>
    <submittedName>
        <fullName evidence="2">Uncharacterized protein</fullName>
    </submittedName>
</protein>
<reference evidence="2" key="1">
    <citation type="submission" date="2020-11" db="EMBL/GenBank/DDBJ databases">
        <title>Connecting structure to function with the recovery of over 1000 high-quality activated sludge metagenome-assembled genomes encoding full-length rRNA genes using long-read sequencing.</title>
        <authorList>
            <person name="Singleton C.M."/>
            <person name="Petriglieri F."/>
            <person name="Kristensen J.M."/>
            <person name="Kirkegaard R.H."/>
            <person name="Michaelsen T.Y."/>
            <person name="Andersen M.H."/>
            <person name="Karst S.M."/>
            <person name="Dueholm M.S."/>
            <person name="Nielsen P.H."/>
            <person name="Albertsen M."/>
        </authorList>
    </citation>
    <scope>NUCLEOTIDE SEQUENCE</scope>
    <source>
        <strain evidence="2">Fred_18-Q3-R57-64_BAT3C.431</strain>
    </source>
</reference>